<organism evidence="1 2">
    <name type="scientific">Dokdonia sinensis</name>
    <dbReference type="NCBI Taxonomy" id="2479847"/>
    <lineage>
        <taxon>Bacteria</taxon>
        <taxon>Pseudomonadati</taxon>
        <taxon>Bacteroidota</taxon>
        <taxon>Flavobacteriia</taxon>
        <taxon>Flavobacteriales</taxon>
        <taxon>Flavobacteriaceae</taxon>
        <taxon>Dokdonia</taxon>
    </lineage>
</organism>
<dbReference type="EMBL" id="REFV01000001">
    <property type="protein sequence ID" value="RMB64203.1"/>
    <property type="molecule type" value="Genomic_DNA"/>
</dbReference>
<dbReference type="InterPro" id="IPR011051">
    <property type="entry name" value="RmlC_Cupin_sf"/>
</dbReference>
<dbReference type="AlphaFoldDB" id="A0A3M0GR68"/>
<evidence type="ECO:0000313" key="1">
    <source>
        <dbReference type="EMBL" id="RMB64203.1"/>
    </source>
</evidence>
<dbReference type="OrthoDB" id="1443888at2"/>
<evidence type="ECO:0000313" key="2">
    <source>
        <dbReference type="Proteomes" id="UP000281985"/>
    </source>
</evidence>
<reference evidence="1 2" key="1">
    <citation type="submission" date="2018-10" db="EMBL/GenBank/DDBJ databases">
        <title>Dokdonia luteus sp. nov., isolated from sea water.</title>
        <authorList>
            <person name="Zhou L.Y."/>
            <person name="Du Z.J."/>
        </authorList>
    </citation>
    <scope>NUCLEOTIDE SEQUENCE [LARGE SCALE GENOMIC DNA]</scope>
    <source>
        <strain evidence="1 2">SH27</strain>
    </source>
</reference>
<dbReference type="SUPFAM" id="SSF51182">
    <property type="entry name" value="RmlC-like cupins"/>
    <property type="match status" value="1"/>
</dbReference>
<sequence>MEVLNEIARALPASDKPIIKQIYNQEGQKMLAIGLKKGVVFPEHLAPSKAKLMVIQGEVDYNTETESFRFQSFDTYDIPMNVKHSVVGFSNSIFLVLFGKPEAKN</sequence>
<name>A0A3M0GR68_9FLAO</name>
<dbReference type="Gene3D" id="2.60.120.10">
    <property type="entry name" value="Jelly Rolls"/>
    <property type="match status" value="1"/>
</dbReference>
<comment type="caution">
    <text evidence="1">The sequence shown here is derived from an EMBL/GenBank/DDBJ whole genome shotgun (WGS) entry which is preliminary data.</text>
</comment>
<keyword evidence="2" id="KW-1185">Reference proteome</keyword>
<dbReference type="Proteomes" id="UP000281985">
    <property type="component" value="Unassembled WGS sequence"/>
</dbReference>
<dbReference type="InterPro" id="IPR014710">
    <property type="entry name" value="RmlC-like_jellyroll"/>
</dbReference>
<accession>A0A3M0GR68</accession>
<gene>
    <name evidence="1" type="ORF">EAX61_01540</name>
</gene>
<protein>
    <recommendedName>
        <fullName evidence="3">Cupin domain-containing protein</fullName>
    </recommendedName>
</protein>
<proteinExistence type="predicted"/>
<evidence type="ECO:0008006" key="3">
    <source>
        <dbReference type="Google" id="ProtNLM"/>
    </source>
</evidence>